<evidence type="ECO:0000313" key="9">
    <source>
        <dbReference type="Proteomes" id="UP000214646"/>
    </source>
</evidence>
<dbReference type="InterPro" id="IPR044068">
    <property type="entry name" value="CB"/>
</dbReference>
<comment type="similarity">
    <text evidence="1">Belongs to the 'phage' integrase family.</text>
</comment>
<feature type="domain" description="Core-binding (CB)" evidence="7">
    <location>
        <begin position="71"/>
        <end position="155"/>
    </location>
</feature>
<dbReference type="AlphaFoldDB" id="A0A225DIH7"/>
<dbReference type="Gene3D" id="1.10.150.130">
    <property type="match status" value="1"/>
</dbReference>
<evidence type="ECO:0000256" key="5">
    <source>
        <dbReference type="PROSITE-ProRule" id="PRU01248"/>
    </source>
</evidence>
<evidence type="ECO:0000256" key="3">
    <source>
        <dbReference type="ARBA" id="ARBA00023125"/>
    </source>
</evidence>
<evidence type="ECO:0000259" key="6">
    <source>
        <dbReference type="PROSITE" id="PS51898"/>
    </source>
</evidence>
<dbReference type="OrthoDB" id="257713at2"/>
<reference evidence="9" key="1">
    <citation type="submission" date="2017-06" db="EMBL/GenBank/DDBJ databases">
        <title>Genome analysis of Fimbriiglobus ruber SP5, the first member of the order Planctomycetales with confirmed chitinolytic capability.</title>
        <authorList>
            <person name="Ravin N.V."/>
            <person name="Rakitin A.L."/>
            <person name="Ivanova A.A."/>
            <person name="Beletsky A.V."/>
            <person name="Kulichevskaya I.S."/>
            <person name="Mardanov A.V."/>
            <person name="Dedysh S.N."/>
        </authorList>
    </citation>
    <scope>NUCLEOTIDE SEQUENCE [LARGE SCALE GENOMIC DNA]</scope>
    <source>
        <strain evidence="9">SP5</strain>
    </source>
</reference>
<dbReference type="PROSITE" id="PS51898">
    <property type="entry name" value="TYR_RECOMBINASE"/>
    <property type="match status" value="1"/>
</dbReference>
<comment type="caution">
    <text evidence="8">The sequence shown here is derived from an EMBL/GenBank/DDBJ whole genome shotgun (WGS) entry which is preliminary data.</text>
</comment>
<keyword evidence="3 5" id="KW-0238">DNA-binding</keyword>
<evidence type="ECO:0000259" key="7">
    <source>
        <dbReference type="PROSITE" id="PS51900"/>
    </source>
</evidence>
<keyword evidence="2" id="KW-0229">DNA integration</keyword>
<dbReference type="RefSeq" id="WP_088255713.1">
    <property type="nucleotide sequence ID" value="NZ_NIDE01000006.1"/>
</dbReference>
<feature type="domain" description="Tyr recombinase" evidence="6">
    <location>
        <begin position="176"/>
        <end position="348"/>
    </location>
</feature>
<dbReference type="Pfam" id="PF00589">
    <property type="entry name" value="Phage_integrase"/>
    <property type="match status" value="1"/>
</dbReference>
<sequence length="348" mass="39264">MTDDPNRVRIGDRVTISPRGKKQTWVADFWQDNVHRRVSLRTSNKKVAVERALKLAADLAHGGYHPPPPPVIVRAAVDAYLASLAANDRARRTLVKDTGVLNQFAEYLARHRVTRLGQVTVGHFDRYRAERRDTRHRKTVYNEANILKQLFKWARSRKLIADNPLADVKLDKPPLEPKEGPSLAQVNDLLTAAGEPLQSQLAGLAFTGMRAGELQRLRPEDVDLNGGWVHIRSRPGAETKTRESRKVPIHPRLRAVLERLPANRRSWLFTAGPSKKYPAGDHHINVKRLNEQFTRLVGRLGMPVGRDAGFVAHSLRHFFETFTVNAGIPHRVIDSWLGHRSDKSMAAV</sequence>
<keyword evidence="4" id="KW-0233">DNA recombination</keyword>
<dbReference type="SUPFAM" id="SSF56349">
    <property type="entry name" value="DNA breaking-rejoining enzymes"/>
    <property type="match status" value="1"/>
</dbReference>
<evidence type="ECO:0000256" key="4">
    <source>
        <dbReference type="ARBA" id="ARBA00023172"/>
    </source>
</evidence>
<dbReference type="InterPro" id="IPR011010">
    <property type="entry name" value="DNA_brk_join_enz"/>
</dbReference>
<organism evidence="8 9">
    <name type="scientific">Fimbriiglobus ruber</name>
    <dbReference type="NCBI Taxonomy" id="1908690"/>
    <lineage>
        <taxon>Bacteria</taxon>
        <taxon>Pseudomonadati</taxon>
        <taxon>Planctomycetota</taxon>
        <taxon>Planctomycetia</taxon>
        <taxon>Gemmatales</taxon>
        <taxon>Gemmataceae</taxon>
        <taxon>Fimbriiglobus</taxon>
    </lineage>
</organism>
<dbReference type="InterPro" id="IPR050090">
    <property type="entry name" value="Tyrosine_recombinase_XerCD"/>
</dbReference>
<evidence type="ECO:0000256" key="1">
    <source>
        <dbReference type="ARBA" id="ARBA00008857"/>
    </source>
</evidence>
<dbReference type="InterPro" id="IPR002104">
    <property type="entry name" value="Integrase_catalytic"/>
</dbReference>
<accession>A0A225DIH7</accession>
<gene>
    <name evidence="8" type="ORF">FRUB_04603</name>
</gene>
<proteinExistence type="inferred from homology"/>
<dbReference type="EMBL" id="NIDE01000006">
    <property type="protein sequence ID" value="OWK41240.1"/>
    <property type="molecule type" value="Genomic_DNA"/>
</dbReference>
<dbReference type="Proteomes" id="UP000214646">
    <property type="component" value="Unassembled WGS sequence"/>
</dbReference>
<dbReference type="InterPro" id="IPR010998">
    <property type="entry name" value="Integrase_recombinase_N"/>
</dbReference>
<dbReference type="GO" id="GO:0003677">
    <property type="term" value="F:DNA binding"/>
    <property type="evidence" value="ECO:0007669"/>
    <property type="project" value="UniProtKB-UniRule"/>
</dbReference>
<dbReference type="PANTHER" id="PTHR30349">
    <property type="entry name" value="PHAGE INTEGRASE-RELATED"/>
    <property type="match status" value="1"/>
</dbReference>
<evidence type="ECO:0000256" key="2">
    <source>
        <dbReference type="ARBA" id="ARBA00022908"/>
    </source>
</evidence>
<name>A0A225DIH7_9BACT</name>
<dbReference type="InterPro" id="IPR013762">
    <property type="entry name" value="Integrase-like_cat_sf"/>
</dbReference>
<dbReference type="GO" id="GO:0006310">
    <property type="term" value="P:DNA recombination"/>
    <property type="evidence" value="ECO:0007669"/>
    <property type="project" value="UniProtKB-KW"/>
</dbReference>
<protein>
    <submittedName>
        <fullName evidence="8">Phage integrase</fullName>
    </submittedName>
</protein>
<dbReference type="GO" id="GO:0015074">
    <property type="term" value="P:DNA integration"/>
    <property type="evidence" value="ECO:0007669"/>
    <property type="project" value="UniProtKB-KW"/>
</dbReference>
<dbReference type="PANTHER" id="PTHR30349:SF41">
    <property type="entry name" value="INTEGRASE_RECOMBINASE PROTEIN MJ0367-RELATED"/>
    <property type="match status" value="1"/>
</dbReference>
<dbReference type="PROSITE" id="PS51900">
    <property type="entry name" value="CB"/>
    <property type="match status" value="1"/>
</dbReference>
<keyword evidence="9" id="KW-1185">Reference proteome</keyword>
<evidence type="ECO:0000313" key="8">
    <source>
        <dbReference type="EMBL" id="OWK41240.1"/>
    </source>
</evidence>
<dbReference type="Gene3D" id="1.10.443.10">
    <property type="entry name" value="Intergrase catalytic core"/>
    <property type="match status" value="1"/>
</dbReference>